<gene>
    <name evidence="1" type="ordered locus">MSWAN_1627</name>
</gene>
<keyword evidence="2" id="KW-1185">Reference proteome</keyword>
<accession>F6D2Q9</accession>
<dbReference type="Proteomes" id="UP000009231">
    <property type="component" value="Chromosome"/>
</dbReference>
<dbReference type="HOGENOM" id="CLU_2857139_0_0_2"/>
<protein>
    <submittedName>
        <fullName evidence="1">Uncharacterized protein</fullName>
    </submittedName>
</protein>
<sequence length="64" mass="7496">MNKTQLTNVIKRYCDNKDFEGAKNYVHSFGPQIKNFDVDKELEKIDKLIKGPKKPESKPEIKEE</sequence>
<reference evidence="1 2" key="1">
    <citation type="journal article" date="2014" name="Int. J. Syst. Evol. Microbiol.">
        <title>Methanobacterium paludis sp. nov. and a novel strain of Methanobacterium lacus isolated from northern peatlands.</title>
        <authorList>
            <person name="Cadillo-Quiroz H."/>
            <person name="Brauer S.L."/>
            <person name="Goodson N."/>
            <person name="Yavitt J.B."/>
            <person name="Zinder S.H."/>
        </authorList>
    </citation>
    <scope>NUCLEOTIDE SEQUENCE [LARGE SCALE GENOMIC DNA]</scope>
    <source>
        <strain evidence="2">DSM 25820 / JCM 18151 / SWAN1</strain>
    </source>
</reference>
<name>F6D2Q9_METPW</name>
<dbReference type="AlphaFoldDB" id="F6D2Q9"/>
<dbReference type="RefSeq" id="WP_013826137.1">
    <property type="nucleotide sequence ID" value="NC_015574.1"/>
</dbReference>
<dbReference type="STRING" id="868131.MSWAN_1627"/>
<dbReference type="GeneID" id="10669136"/>
<organism evidence="1 2">
    <name type="scientific">Methanobacterium paludis (strain DSM 25820 / JCM 18151 / SWAN1)</name>
    <dbReference type="NCBI Taxonomy" id="868131"/>
    <lineage>
        <taxon>Archaea</taxon>
        <taxon>Methanobacteriati</taxon>
        <taxon>Methanobacteriota</taxon>
        <taxon>Methanomada group</taxon>
        <taxon>Methanobacteria</taxon>
        <taxon>Methanobacteriales</taxon>
        <taxon>Methanobacteriaceae</taxon>
        <taxon>Methanobacterium</taxon>
    </lineage>
</organism>
<evidence type="ECO:0000313" key="2">
    <source>
        <dbReference type="Proteomes" id="UP000009231"/>
    </source>
</evidence>
<dbReference type="EMBL" id="CP002772">
    <property type="protein sequence ID" value="AEG18638.1"/>
    <property type="molecule type" value="Genomic_DNA"/>
</dbReference>
<proteinExistence type="predicted"/>
<evidence type="ECO:0000313" key="1">
    <source>
        <dbReference type="EMBL" id="AEG18638.1"/>
    </source>
</evidence>
<dbReference type="KEGG" id="mew:MSWAN_1627"/>